<organism evidence="2 3">
    <name type="scientific">Limosa lapponica baueri</name>
    <dbReference type="NCBI Taxonomy" id="1758121"/>
    <lineage>
        <taxon>Eukaryota</taxon>
        <taxon>Metazoa</taxon>
        <taxon>Chordata</taxon>
        <taxon>Craniata</taxon>
        <taxon>Vertebrata</taxon>
        <taxon>Euteleostomi</taxon>
        <taxon>Archelosauria</taxon>
        <taxon>Archosauria</taxon>
        <taxon>Dinosauria</taxon>
        <taxon>Saurischia</taxon>
        <taxon>Theropoda</taxon>
        <taxon>Coelurosauria</taxon>
        <taxon>Aves</taxon>
        <taxon>Neognathae</taxon>
        <taxon>Neoaves</taxon>
        <taxon>Charadriiformes</taxon>
        <taxon>Scolopacidae</taxon>
        <taxon>Limosa</taxon>
    </lineage>
</organism>
<gene>
    <name evidence="2" type="ORF">llap_11710</name>
</gene>
<evidence type="ECO:0000313" key="2">
    <source>
        <dbReference type="EMBL" id="PKU37984.1"/>
    </source>
</evidence>
<feature type="compositionally biased region" description="Basic residues" evidence="1">
    <location>
        <begin position="25"/>
        <end position="48"/>
    </location>
</feature>
<evidence type="ECO:0000313" key="3">
    <source>
        <dbReference type="Proteomes" id="UP000233556"/>
    </source>
</evidence>
<evidence type="ECO:0000256" key="1">
    <source>
        <dbReference type="SAM" id="MobiDB-lite"/>
    </source>
</evidence>
<reference evidence="3" key="1">
    <citation type="submission" date="2017-11" db="EMBL/GenBank/DDBJ databases">
        <authorList>
            <person name="Lima N.C."/>
            <person name="Parody-Merino A.M."/>
            <person name="Battley P.F."/>
            <person name="Fidler A.E."/>
            <person name="Prosdocimi F."/>
        </authorList>
    </citation>
    <scope>NUCLEOTIDE SEQUENCE [LARGE SCALE GENOMIC DNA]</scope>
</reference>
<name>A0A2I0TVZ8_LIMLA</name>
<protein>
    <submittedName>
        <fullName evidence="2">Uncharacterized protein</fullName>
    </submittedName>
</protein>
<reference evidence="3" key="2">
    <citation type="submission" date="2017-12" db="EMBL/GenBank/DDBJ databases">
        <title>Genome sequence of the Bar-tailed Godwit (Limosa lapponica baueri).</title>
        <authorList>
            <person name="Lima N.C.B."/>
            <person name="Parody-Merino A.M."/>
            <person name="Battley P.F."/>
            <person name="Fidler A.E."/>
            <person name="Prosdocimi F."/>
        </authorList>
    </citation>
    <scope>NUCLEOTIDE SEQUENCE [LARGE SCALE GENOMIC DNA]</scope>
</reference>
<sequence length="85" mass="10091">MAIHHILYITDCLNQELSMSSVRKTERKKKRKKKEKKRGLKKKKRSKDRAKEKREGSLNYSELLRILQIAYATGTHEQRKVQSHA</sequence>
<accession>A0A2I0TVZ8</accession>
<feature type="region of interest" description="Disordered" evidence="1">
    <location>
        <begin position="20"/>
        <end position="56"/>
    </location>
</feature>
<dbReference type="AlphaFoldDB" id="A0A2I0TVZ8"/>
<proteinExistence type="predicted"/>
<dbReference type="Proteomes" id="UP000233556">
    <property type="component" value="Unassembled WGS sequence"/>
</dbReference>
<keyword evidence="3" id="KW-1185">Reference proteome</keyword>
<dbReference type="EMBL" id="KZ506904">
    <property type="protein sequence ID" value="PKU37984.1"/>
    <property type="molecule type" value="Genomic_DNA"/>
</dbReference>